<dbReference type="InterPro" id="IPR048549">
    <property type="entry name" value="KRR1-like_KH2_euk"/>
</dbReference>
<dbReference type="GO" id="GO:0032040">
    <property type="term" value="C:small-subunit processome"/>
    <property type="evidence" value="ECO:0007669"/>
    <property type="project" value="TreeGrafter"/>
</dbReference>
<dbReference type="EMBL" id="CP003681">
    <property type="protein sequence ID" value="AFP65491.1"/>
    <property type="molecule type" value="Genomic_DNA"/>
</dbReference>
<keyword evidence="3" id="KW-0690">Ribosome biogenesis</keyword>
<evidence type="ECO:0000256" key="7">
    <source>
        <dbReference type="ARBA" id="ARBA00023274"/>
    </source>
</evidence>
<evidence type="ECO:0000256" key="6">
    <source>
        <dbReference type="ARBA" id="ARBA00023242"/>
    </source>
</evidence>
<keyword evidence="11" id="KW-0542">Nucleomorph</keyword>
<dbReference type="CDD" id="cd22394">
    <property type="entry name" value="KH-I_KRR1_rpt2"/>
    <property type="match status" value="1"/>
</dbReference>
<feature type="domain" description="KRR1 small subunit processome component first KH" evidence="9">
    <location>
        <begin position="27"/>
        <end position="105"/>
    </location>
</feature>
<dbReference type="AlphaFoldDB" id="J7G5Z8"/>
<dbReference type="InterPro" id="IPR036612">
    <property type="entry name" value="KH_dom_type_1_sf"/>
</dbReference>
<gene>
    <name evidence="11" type="primary">rip1</name>
    <name evidence="11" type="ORF">CMESO_323</name>
</gene>
<evidence type="ECO:0000256" key="3">
    <source>
        <dbReference type="ARBA" id="ARBA00022517"/>
    </source>
</evidence>
<dbReference type="GO" id="GO:0003723">
    <property type="term" value="F:RNA binding"/>
    <property type="evidence" value="ECO:0007669"/>
    <property type="project" value="UniProtKB-KW"/>
</dbReference>
<dbReference type="InterPro" id="IPR041174">
    <property type="entry name" value="KRR1-like_KH1"/>
</dbReference>
<geneLocation type="nucleomorph" evidence="11"/>
<evidence type="ECO:0000256" key="2">
    <source>
        <dbReference type="ARBA" id="ARBA00009344"/>
    </source>
</evidence>
<reference evidence="11 12" key="1">
    <citation type="journal article" date="2012" name="Genome Biol. Evol.">
        <title>Nucleomorph genome sequence of the cryptophyte alga Chroomonas mesostigmatica CCMP1168 reveals lineage-specific gene loss and genome complexity.</title>
        <authorList>
            <person name="Moore C.E."/>
            <person name="Curtis B."/>
            <person name="Mills T."/>
            <person name="Tanifuji G."/>
            <person name="Archibald J.M."/>
        </authorList>
    </citation>
    <scope>NUCLEOTIDE SEQUENCE [LARGE SCALE GENOMIC DNA]</scope>
    <source>
        <strain evidence="11 12">CCMP1168</strain>
    </source>
</reference>
<keyword evidence="6" id="KW-0539">Nucleus</keyword>
<sequence length="282" mass="32983">MENKIESLINKNIGNFSGNVLVSDTFFYIIFPKYQEKYIRESWKIIYRILKSYFIKPFLDISNGSITITTTKFTKDPCVILKARAFLLLISRSVPVQQAAKIFDDEISFDIIKISSFTRNKKLFLKRRKRLIGLNGSTIRAIEMATQTYMLVQGNTVSCMGTHAGIKQSRKIVEDCMKNVHPIFHIKILMTKQELSKDPTLQFVSWEKYIPFLNKKNLVFNLPYKGFLSKTKKIKKKKTLYEDKISMHEIFLKNSNNKIDNNKFEECFKQNSKFLSSRPCSY</sequence>
<feature type="domain" description="KRR1 small subunit processome component second KH" evidence="10">
    <location>
        <begin position="108"/>
        <end position="197"/>
    </location>
</feature>
<dbReference type="Proteomes" id="UP000243348">
    <property type="component" value="Nucleomorph 2"/>
</dbReference>
<evidence type="ECO:0000256" key="1">
    <source>
        <dbReference type="ARBA" id="ARBA00004604"/>
    </source>
</evidence>
<evidence type="ECO:0000313" key="12">
    <source>
        <dbReference type="Proteomes" id="UP000243348"/>
    </source>
</evidence>
<proteinExistence type="inferred from homology"/>
<keyword evidence="5" id="KW-0694">RNA-binding</keyword>
<protein>
    <recommendedName>
        <fullName evidence="8">KRR-R motif-containing protein 1</fullName>
    </recommendedName>
</protein>
<dbReference type="PANTHER" id="PTHR12581:SF0">
    <property type="entry name" value="KRR1 SMALL SUBUNIT PROCESSOME COMPONENT HOMOLOG"/>
    <property type="match status" value="1"/>
</dbReference>
<evidence type="ECO:0000256" key="5">
    <source>
        <dbReference type="ARBA" id="ARBA00022884"/>
    </source>
</evidence>
<evidence type="ECO:0000259" key="10">
    <source>
        <dbReference type="Pfam" id="PF21800"/>
    </source>
</evidence>
<comment type="similarity">
    <text evidence="2">Belongs to the KRR1 family.</text>
</comment>
<evidence type="ECO:0000256" key="4">
    <source>
        <dbReference type="ARBA" id="ARBA00022552"/>
    </source>
</evidence>
<evidence type="ECO:0000256" key="8">
    <source>
        <dbReference type="ARBA" id="ARBA00032993"/>
    </source>
</evidence>
<keyword evidence="4" id="KW-0698">rRNA processing</keyword>
<dbReference type="SUPFAM" id="SSF54791">
    <property type="entry name" value="Eukaryotic type KH-domain (KH-domain type I)"/>
    <property type="match status" value="1"/>
</dbReference>
<evidence type="ECO:0000259" key="9">
    <source>
        <dbReference type="Pfam" id="PF17903"/>
    </source>
</evidence>
<organism evidence="11 12">
    <name type="scientific">Chroomonas mesostigmatica CCMP1168</name>
    <dbReference type="NCBI Taxonomy" id="1195612"/>
    <lineage>
        <taxon>Eukaryota</taxon>
        <taxon>Cryptophyceae</taxon>
        <taxon>Pyrenomonadales</taxon>
        <taxon>Chroomonadaceae</taxon>
        <taxon>Chroomonas</taxon>
    </lineage>
</organism>
<dbReference type="InterPro" id="IPR048548">
    <property type="entry name" value="KRR1-like_KH2"/>
</dbReference>
<evidence type="ECO:0000313" key="11">
    <source>
        <dbReference type="EMBL" id="AFP65491.1"/>
    </source>
</evidence>
<dbReference type="InterPro" id="IPR024166">
    <property type="entry name" value="rRNA_assembly_KRR1"/>
</dbReference>
<dbReference type="Pfam" id="PF17903">
    <property type="entry name" value="KH_KRR1_1st"/>
    <property type="match status" value="1"/>
</dbReference>
<accession>J7G5Z8</accession>
<dbReference type="Gene3D" id="3.30.1370.10">
    <property type="entry name" value="K Homology domain, type 1"/>
    <property type="match status" value="2"/>
</dbReference>
<keyword evidence="7" id="KW-0687">Ribonucleoprotein</keyword>
<dbReference type="PANTHER" id="PTHR12581">
    <property type="entry name" value="HIV-1 REV BINDING PROTEIN 2, 3"/>
    <property type="match status" value="1"/>
</dbReference>
<comment type="subcellular location">
    <subcellularLocation>
        <location evidence="1">Nucleus</location>
        <location evidence="1">Nucleolus</location>
    </subcellularLocation>
</comment>
<dbReference type="Pfam" id="PF21800">
    <property type="entry name" value="KH_KRR1_2nd"/>
    <property type="match status" value="1"/>
</dbReference>
<dbReference type="GO" id="GO:0006364">
    <property type="term" value="P:rRNA processing"/>
    <property type="evidence" value="ECO:0007669"/>
    <property type="project" value="UniProtKB-KW"/>
</dbReference>
<name>J7G5Z8_9CRYP</name>